<feature type="coiled-coil region" evidence="1">
    <location>
        <begin position="19"/>
        <end position="46"/>
    </location>
</feature>
<proteinExistence type="predicted"/>
<dbReference type="Pfam" id="PF10737">
    <property type="entry name" value="GerPC"/>
    <property type="match status" value="1"/>
</dbReference>
<reference evidence="2 3" key="1">
    <citation type="submission" date="2023-07" db="EMBL/GenBank/DDBJ databases">
        <title>Genomic Encyclopedia of Type Strains, Phase IV (KMG-IV): sequencing the most valuable type-strain genomes for metagenomic binning, comparative biology and taxonomic classification.</title>
        <authorList>
            <person name="Goeker M."/>
        </authorList>
    </citation>
    <scope>NUCLEOTIDE SEQUENCE [LARGE SCALE GENOMIC DNA]</scope>
    <source>
        <strain evidence="2 3">DSM 19092</strain>
    </source>
</reference>
<evidence type="ECO:0000313" key="3">
    <source>
        <dbReference type="Proteomes" id="UP001225646"/>
    </source>
</evidence>
<dbReference type="Proteomes" id="UP001225646">
    <property type="component" value="Unassembled WGS sequence"/>
</dbReference>
<dbReference type="RefSeq" id="WP_044896188.1">
    <property type="nucleotide sequence ID" value="NZ_JAUSTR010000004.1"/>
</dbReference>
<name>A0ABT9VN38_9BACI</name>
<sequence length="205" mass="24891">MSFDPYNLQHYLDQLYRYIQYQNERMNHLEKTLHILRDQIDELKRKPYTNIEKVEYKFDQLKVETLEGVLNIGLNPTDPESIDQFDVQQKELKVSAIHKEIKNQIYQQCKENIFHYLEEDCPKKIEELAQKHQCKFDKTYQNIMIEDIKKQIDGRIQYYMQTLRLHESVDVKQQVQFVEEKVKKDIENSITHFLKYLPKEMKGDS</sequence>
<evidence type="ECO:0000256" key="1">
    <source>
        <dbReference type="SAM" id="Coils"/>
    </source>
</evidence>
<accession>A0ABT9VN38</accession>
<protein>
    <submittedName>
        <fullName evidence="2">Spore germination protein PC</fullName>
    </submittedName>
</protein>
<keyword evidence="1" id="KW-0175">Coiled coil</keyword>
<keyword evidence="3" id="KW-1185">Reference proteome</keyword>
<comment type="caution">
    <text evidence="2">The sequence shown here is derived from an EMBL/GenBank/DDBJ whole genome shotgun (WGS) entry which is preliminary data.</text>
</comment>
<organism evidence="2 3">
    <name type="scientific">Aeribacillus alveayuensis</name>
    <dbReference type="NCBI Taxonomy" id="279215"/>
    <lineage>
        <taxon>Bacteria</taxon>
        <taxon>Bacillati</taxon>
        <taxon>Bacillota</taxon>
        <taxon>Bacilli</taxon>
        <taxon>Bacillales</taxon>
        <taxon>Bacillaceae</taxon>
        <taxon>Aeribacillus</taxon>
    </lineage>
</organism>
<dbReference type="EMBL" id="JAUSTR010000004">
    <property type="protein sequence ID" value="MDQ0162381.1"/>
    <property type="molecule type" value="Genomic_DNA"/>
</dbReference>
<evidence type="ECO:0000313" key="2">
    <source>
        <dbReference type="EMBL" id="MDQ0162381.1"/>
    </source>
</evidence>
<gene>
    <name evidence="2" type="ORF">J2S06_001458</name>
</gene>
<dbReference type="InterPro" id="IPR019673">
    <property type="entry name" value="Spore_germination_GerPC"/>
</dbReference>